<keyword evidence="5" id="KW-1185">Reference proteome</keyword>
<dbReference type="PANTHER" id="PTHR12630:SF1">
    <property type="entry name" value="GLUCOSIDASE 2 SUBUNIT BETA"/>
    <property type="match status" value="1"/>
</dbReference>
<accession>A0A9P0HRI7</accession>
<feature type="transmembrane region" description="Helical" evidence="2">
    <location>
        <begin position="20"/>
        <end position="39"/>
    </location>
</feature>
<dbReference type="Proteomes" id="UP001152798">
    <property type="component" value="Chromosome 6"/>
</dbReference>
<organism evidence="4 5">
    <name type="scientific">Nezara viridula</name>
    <name type="common">Southern green stink bug</name>
    <name type="synonym">Cimex viridulus</name>
    <dbReference type="NCBI Taxonomy" id="85310"/>
    <lineage>
        <taxon>Eukaryota</taxon>
        <taxon>Metazoa</taxon>
        <taxon>Ecdysozoa</taxon>
        <taxon>Arthropoda</taxon>
        <taxon>Hexapoda</taxon>
        <taxon>Insecta</taxon>
        <taxon>Pterygota</taxon>
        <taxon>Neoptera</taxon>
        <taxon>Paraneoptera</taxon>
        <taxon>Hemiptera</taxon>
        <taxon>Heteroptera</taxon>
        <taxon>Panheteroptera</taxon>
        <taxon>Pentatomomorpha</taxon>
        <taxon>Pentatomoidea</taxon>
        <taxon>Pentatomidae</taxon>
        <taxon>Pentatominae</taxon>
        <taxon>Nezara</taxon>
    </lineage>
</organism>
<dbReference type="GO" id="GO:0006491">
    <property type="term" value="P:N-glycan processing"/>
    <property type="evidence" value="ECO:0007669"/>
    <property type="project" value="TreeGrafter"/>
</dbReference>
<protein>
    <recommendedName>
        <fullName evidence="3">Glucosidase II beta subunit N-terminal domain-containing protein</fullName>
    </recommendedName>
</protein>
<dbReference type="InterPro" id="IPR002172">
    <property type="entry name" value="LDrepeatLR_classA_rpt"/>
</dbReference>
<evidence type="ECO:0000256" key="2">
    <source>
        <dbReference type="SAM" id="Phobius"/>
    </source>
</evidence>
<gene>
    <name evidence="4" type="ORF">NEZAVI_LOCUS14607</name>
</gene>
<evidence type="ECO:0000313" key="5">
    <source>
        <dbReference type="Proteomes" id="UP001152798"/>
    </source>
</evidence>
<dbReference type="InterPro" id="IPR028146">
    <property type="entry name" value="PRKCSH_N"/>
</dbReference>
<dbReference type="CDD" id="cd00112">
    <property type="entry name" value="LDLa"/>
    <property type="match status" value="1"/>
</dbReference>
<dbReference type="Gene3D" id="4.10.400.10">
    <property type="entry name" value="Low-density Lipoprotein Receptor"/>
    <property type="match status" value="2"/>
</dbReference>
<sequence length="168" mass="18873">MSMDKTLGLKRLKKKTIKSIALAVIILSLILVVYQLVLVKMIEEYSRKSIFDHDTLKVEKFLSPSQSERGFICHSSGVMISISKLNDDYCDCPDGSDEPQTDACPNSEFQCHDRQHLVRIPSGRVNDGICDCCDGSDEWKRESSIKQSIEVQKKTGVFHSPCPNTCSK</sequence>
<keyword evidence="1" id="KW-1015">Disulfide bond</keyword>
<keyword evidence="2" id="KW-1133">Transmembrane helix</keyword>
<dbReference type="AlphaFoldDB" id="A0A9P0HRI7"/>
<dbReference type="OrthoDB" id="28322at2759"/>
<dbReference type="SUPFAM" id="SSF57424">
    <property type="entry name" value="LDL receptor-like module"/>
    <property type="match status" value="2"/>
</dbReference>
<dbReference type="PANTHER" id="PTHR12630">
    <property type="entry name" value="N-LINKED OLIGOSACCHARIDE PROCESSING"/>
    <property type="match status" value="1"/>
</dbReference>
<reference evidence="4" key="1">
    <citation type="submission" date="2022-01" db="EMBL/GenBank/DDBJ databases">
        <authorList>
            <person name="King R."/>
        </authorList>
    </citation>
    <scope>NUCLEOTIDE SEQUENCE</scope>
</reference>
<dbReference type="Pfam" id="PF12999">
    <property type="entry name" value="PRKCSH-like"/>
    <property type="match status" value="1"/>
</dbReference>
<dbReference type="InterPro" id="IPR036055">
    <property type="entry name" value="LDL_receptor-like_sf"/>
</dbReference>
<evidence type="ECO:0000259" key="3">
    <source>
        <dbReference type="Pfam" id="PF12999"/>
    </source>
</evidence>
<name>A0A9P0HRI7_NEZVI</name>
<dbReference type="GO" id="GO:0017177">
    <property type="term" value="C:glucosidase II complex"/>
    <property type="evidence" value="ECO:0007669"/>
    <property type="project" value="TreeGrafter"/>
</dbReference>
<evidence type="ECO:0000256" key="1">
    <source>
        <dbReference type="ARBA" id="ARBA00023157"/>
    </source>
</evidence>
<feature type="domain" description="Glucosidase II beta subunit N-terminal" evidence="3">
    <location>
        <begin position="62"/>
        <end position="140"/>
    </location>
</feature>
<dbReference type="EMBL" id="OV725082">
    <property type="protein sequence ID" value="CAH1406730.1"/>
    <property type="molecule type" value="Genomic_DNA"/>
</dbReference>
<evidence type="ECO:0000313" key="4">
    <source>
        <dbReference type="EMBL" id="CAH1406730.1"/>
    </source>
</evidence>
<dbReference type="InterPro" id="IPR039794">
    <property type="entry name" value="Gtb1-like"/>
</dbReference>
<proteinExistence type="predicted"/>
<keyword evidence="2" id="KW-0472">Membrane</keyword>
<keyword evidence="2" id="KW-0812">Transmembrane</keyword>